<dbReference type="FunFam" id="1.20.1250.20:FF:000337">
    <property type="entry name" value="Solute carrier family 16 member 5"/>
    <property type="match status" value="1"/>
</dbReference>
<evidence type="ECO:0000256" key="3">
    <source>
        <dbReference type="SAM" id="Phobius"/>
    </source>
</evidence>
<feature type="domain" description="Major facilitator superfamily (MFS) profile" evidence="4">
    <location>
        <begin position="151"/>
        <end position="561"/>
    </location>
</feature>
<dbReference type="PANTHER" id="PTHR11360:SF21">
    <property type="entry name" value="MONOCARBOXYLATE TRANSPORTER 6"/>
    <property type="match status" value="1"/>
</dbReference>
<dbReference type="Pfam" id="PF07690">
    <property type="entry name" value="MFS_1"/>
    <property type="match status" value="1"/>
</dbReference>
<comment type="caution">
    <text evidence="5">The sequence shown here is derived from an EMBL/GenBank/DDBJ whole genome shotgun (WGS) entry which is preliminary data.</text>
</comment>
<feature type="transmembrane region" description="Helical" evidence="3">
    <location>
        <begin position="478"/>
        <end position="497"/>
    </location>
</feature>
<feature type="transmembrane region" description="Helical" evidence="3">
    <location>
        <begin position="242"/>
        <end position="262"/>
    </location>
</feature>
<protein>
    <recommendedName>
        <fullName evidence="4">Major facilitator superfamily (MFS) profile domain-containing protein</fullName>
    </recommendedName>
</protein>
<feature type="region of interest" description="Disordered" evidence="2">
    <location>
        <begin position="68"/>
        <end position="138"/>
    </location>
</feature>
<dbReference type="Proteomes" id="UP000250572">
    <property type="component" value="Unassembled WGS sequence"/>
</dbReference>
<feature type="transmembrane region" description="Helical" evidence="3">
    <location>
        <begin position="449"/>
        <end position="472"/>
    </location>
</feature>
<feature type="transmembrane region" description="Helical" evidence="3">
    <location>
        <begin position="274"/>
        <end position="294"/>
    </location>
</feature>
<organism evidence="5 6">
    <name type="scientific">Gambusia affinis</name>
    <name type="common">Western mosquitofish</name>
    <name type="synonym">Heterandria affinis</name>
    <dbReference type="NCBI Taxonomy" id="33528"/>
    <lineage>
        <taxon>Eukaryota</taxon>
        <taxon>Metazoa</taxon>
        <taxon>Chordata</taxon>
        <taxon>Craniata</taxon>
        <taxon>Vertebrata</taxon>
        <taxon>Euteleostomi</taxon>
        <taxon>Actinopterygii</taxon>
        <taxon>Neopterygii</taxon>
        <taxon>Teleostei</taxon>
        <taxon>Neoteleostei</taxon>
        <taxon>Acanthomorphata</taxon>
        <taxon>Ovalentaria</taxon>
        <taxon>Atherinomorphae</taxon>
        <taxon>Cyprinodontiformes</taxon>
        <taxon>Poeciliidae</taxon>
        <taxon>Poeciliinae</taxon>
        <taxon>Gambusia</taxon>
    </lineage>
</organism>
<feature type="transmembrane region" description="Helical" evidence="3">
    <location>
        <begin position="190"/>
        <end position="210"/>
    </location>
</feature>
<dbReference type="InterPro" id="IPR011701">
    <property type="entry name" value="MFS"/>
</dbReference>
<dbReference type="STRING" id="33528.ENSGAFP00000019533"/>
<evidence type="ECO:0000256" key="1">
    <source>
        <dbReference type="ARBA" id="ARBA00004141"/>
    </source>
</evidence>
<dbReference type="PANTHER" id="PTHR11360">
    <property type="entry name" value="MONOCARBOXYLATE TRANSPORTER"/>
    <property type="match status" value="1"/>
</dbReference>
<feature type="compositionally biased region" description="Polar residues" evidence="2">
    <location>
        <begin position="572"/>
        <end position="582"/>
    </location>
</feature>
<dbReference type="AlphaFoldDB" id="A0A315VE52"/>
<keyword evidence="3" id="KW-0472">Membrane</keyword>
<keyword evidence="6" id="KW-1185">Reference proteome</keyword>
<keyword evidence="3" id="KW-1133">Transmembrane helix</keyword>
<sequence>MKKPFARCRLSVRAWRGTASGGAYRGLLTAHSRRLRDPHLVPAHAADAVVRYELISARQFYLRQTPRSCTAGKSEHQSPPSSAEQKMTQRNGIRGSSDPSLHSETFDLANGLDQGQEAAADCERGQGSESGDPVAITGGAVTAPDGGWGWVVLVATILVLAMTLGFPSCVGIFYTDLQNEFHASNSETSWVPSIMTSVLHAGGPFCSVLVGKLGCRVTVMLGGVLSGLGMAVSSFTNSIAELYITAGVITGLGFCFSFQPAVTILGHYFVRRRAFANAMSSTGTALGLCTLPFLGSYLHSEFGWRGSFLILGAVLLNCCVCGAVMRPLQPKKHRGQPLMGRTPPPSEKQTKRESRLRTAWRFLVASVKEHMAFDQFLNNRHYRVFAIGITFMMLGFVVPLIYLVPYATAHGMEPTRAALLLSILGIVNLVVRPPFAIMFNMPWFKGRHVYVFASALLFNGLSNCICCIGAGFPVLVGYVVMYGLSMSVVGSLMFTVLMDIVEMRRFPSALGLLAVMESITLLIGPPLAGVLVDSTQQYFYVFIACSAVVASSALFLMLSFLWLDKKERRASQQGQLSAQPETQKPAADASPACEYSDRP</sequence>
<name>A0A315VE52_GAMAF</name>
<accession>A0A315VE52</accession>
<keyword evidence="3" id="KW-0812">Transmembrane</keyword>
<feature type="transmembrane region" description="Helical" evidence="3">
    <location>
        <begin position="150"/>
        <end position="174"/>
    </location>
</feature>
<feature type="transmembrane region" description="Helical" evidence="3">
    <location>
        <begin position="217"/>
        <end position="236"/>
    </location>
</feature>
<evidence type="ECO:0000256" key="2">
    <source>
        <dbReference type="SAM" id="MobiDB-lite"/>
    </source>
</evidence>
<feature type="transmembrane region" description="Helical" evidence="3">
    <location>
        <begin position="538"/>
        <end position="563"/>
    </location>
</feature>
<evidence type="ECO:0000259" key="4">
    <source>
        <dbReference type="PROSITE" id="PS50850"/>
    </source>
</evidence>
<gene>
    <name evidence="5" type="ORF">CCH79_00003362</name>
</gene>
<dbReference type="SUPFAM" id="SSF103473">
    <property type="entry name" value="MFS general substrate transporter"/>
    <property type="match status" value="1"/>
</dbReference>
<feature type="transmembrane region" description="Helical" evidence="3">
    <location>
        <begin position="306"/>
        <end position="325"/>
    </location>
</feature>
<proteinExistence type="predicted"/>
<evidence type="ECO:0000313" key="6">
    <source>
        <dbReference type="Proteomes" id="UP000250572"/>
    </source>
</evidence>
<feature type="transmembrane region" description="Helical" evidence="3">
    <location>
        <begin position="417"/>
        <end position="437"/>
    </location>
</feature>
<dbReference type="PROSITE" id="PS50850">
    <property type="entry name" value="MFS"/>
    <property type="match status" value="1"/>
</dbReference>
<dbReference type="GO" id="GO:0008028">
    <property type="term" value="F:monocarboxylic acid transmembrane transporter activity"/>
    <property type="evidence" value="ECO:0007669"/>
    <property type="project" value="TreeGrafter"/>
</dbReference>
<comment type="subcellular location">
    <subcellularLocation>
        <location evidence="1">Membrane</location>
        <topology evidence="1">Multi-pass membrane protein</topology>
    </subcellularLocation>
</comment>
<feature type="compositionally biased region" description="Polar residues" evidence="2">
    <location>
        <begin position="77"/>
        <end position="91"/>
    </location>
</feature>
<evidence type="ECO:0000313" key="5">
    <source>
        <dbReference type="EMBL" id="PWA21672.1"/>
    </source>
</evidence>
<dbReference type="EMBL" id="NHOQ01001904">
    <property type="protein sequence ID" value="PWA21672.1"/>
    <property type="molecule type" value="Genomic_DNA"/>
</dbReference>
<dbReference type="InterPro" id="IPR050327">
    <property type="entry name" value="Proton-linked_MCT"/>
</dbReference>
<feature type="region of interest" description="Disordered" evidence="2">
    <location>
        <begin position="572"/>
        <end position="599"/>
    </location>
</feature>
<reference evidence="5 6" key="1">
    <citation type="journal article" date="2018" name="G3 (Bethesda)">
        <title>A High-Quality Reference Genome for the Invasive Mosquitofish Gambusia affinis Using a Chicago Library.</title>
        <authorList>
            <person name="Hoffberg S.L."/>
            <person name="Troendle N.J."/>
            <person name="Glenn T.C."/>
            <person name="Mahmud O."/>
            <person name="Louha S."/>
            <person name="Chalopin D."/>
            <person name="Bennetzen J.L."/>
            <person name="Mauricio R."/>
        </authorList>
    </citation>
    <scope>NUCLEOTIDE SEQUENCE [LARGE SCALE GENOMIC DNA]</scope>
    <source>
        <strain evidence="5">NE01/NJP1002.9</strain>
        <tissue evidence="5">Muscle</tissue>
    </source>
</reference>
<dbReference type="InterPro" id="IPR036259">
    <property type="entry name" value="MFS_trans_sf"/>
</dbReference>
<feature type="transmembrane region" description="Helical" evidence="3">
    <location>
        <begin position="384"/>
        <end position="405"/>
    </location>
</feature>
<feature type="region of interest" description="Disordered" evidence="2">
    <location>
        <begin position="332"/>
        <end position="354"/>
    </location>
</feature>
<dbReference type="InterPro" id="IPR020846">
    <property type="entry name" value="MFS_dom"/>
</dbReference>
<dbReference type="GO" id="GO:0016323">
    <property type="term" value="C:basolateral plasma membrane"/>
    <property type="evidence" value="ECO:0007669"/>
    <property type="project" value="TreeGrafter"/>
</dbReference>
<feature type="transmembrane region" description="Helical" evidence="3">
    <location>
        <begin position="509"/>
        <end position="532"/>
    </location>
</feature>
<dbReference type="Gene3D" id="1.20.1250.20">
    <property type="entry name" value="MFS general substrate transporter like domains"/>
    <property type="match status" value="1"/>
</dbReference>